<evidence type="ECO:0000256" key="2">
    <source>
        <dbReference type="SAM" id="Phobius"/>
    </source>
</evidence>
<sequence>MTPAQDVASGTTTTLEAITPRLARRSRSHTDPKQRPTAPPPPLNEKYPASDAASSRDDVTRTAPSTASEILFTPMPESLDAMERGFAALRHGKLGDPPRGHRRRHENWRASTLRGFKWTMNMLAGQNMVVNNFLVFIASCLGLIIAVSSIFGYPRLPFFGKNSGMGGAGAGGGGGGGSGWMPGPQVVPQTVTTTTTVTTAEAPVAVPVPTTVNNFYYCTFARDVEITGPGDVVY</sequence>
<protein>
    <recommendedName>
        <fullName evidence="5">Transmembrane protein</fullName>
    </recommendedName>
</protein>
<reference evidence="3" key="2">
    <citation type="submission" date="2023-06" db="EMBL/GenBank/DDBJ databases">
        <authorList>
            <consortium name="Lawrence Berkeley National Laboratory"/>
            <person name="Haridas S."/>
            <person name="Hensen N."/>
            <person name="Bonometti L."/>
            <person name="Westerberg I."/>
            <person name="Brannstrom I.O."/>
            <person name="Guillou S."/>
            <person name="Cros-Aarteil S."/>
            <person name="Calhoun S."/>
            <person name="Kuo A."/>
            <person name="Mondo S."/>
            <person name="Pangilinan J."/>
            <person name="Riley R."/>
            <person name="Labutti K."/>
            <person name="Andreopoulos B."/>
            <person name="Lipzen A."/>
            <person name="Chen C."/>
            <person name="Yanf M."/>
            <person name="Daum C."/>
            <person name="Ng V."/>
            <person name="Clum A."/>
            <person name="Steindorff A."/>
            <person name="Ohm R."/>
            <person name="Martin F."/>
            <person name="Silar P."/>
            <person name="Natvig D."/>
            <person name="Lalanne C."/>
            <person name="Gautier V."/>
            <person name="Ament-Velasquez S.L."/>
            <person name="Kruys A."/>
            <person name="Hutchinson M.I."/>
            <person name="Powell A.J."/>
            <person name="Barry K."/>
            <person name="Miller A.N."/>
            <person name="Grigoriev I.V."/>
            <person name="Debuchy R."/>
            <person name="Gladieux P."/>
            <person name="Thoren M.H."/>
            <person name="Johannesson H."/>
        </authorList>
    </citation>
    <scope>NUCLEOTIDE SEQUENCE</scope>
    <source>
        <strain evidence="3">SMH4131-1</strain>
    </source>
</reference>
<evidence type="ECO:0000256" key="1">
    <source>
        <dbReference type="SAM" id="MobiDB-lite"/>
    </source>
</evidence>
<feature type="transmembrane region" description="Helical" evidence="2">
    <location>
        <begin position="133"/>
        <end position="153"/>
    </location>
</feature>
<keyword evidence="2" id="KW-0812">Transmembrane</keyword>
<keyword evidence="2" id="KW-1133">Transmembrane helix</keyword>
<dbReference type="EMBL" id="JAUEPO010000004">
    <property type="protein sequence ID" value="KAK3323360.1"/>
    <property type="molecule type" value="Genomic_DNA"/>
</dbReference>
<evidence type="ECO:0000313" key="4">
    <source>
        <dbReference type="Proteomes" id="UP001286456"/>
    </source>
</evidence>
<feature type="region of interest" description="Disordered" evidence="1">
    <location>
        <begin position="1"/>
        <end position="70"/>
    </location>
</feature>
<evidence type="ECO:0000313" key="3">
    <source>
        <dbReference type="EMBL" id="KAK3323360.1"/>
    </source>
</evidence>
<keyword evidence="2" id="KW-0472">Membrane</keyword>
<keyword evidence="4" id="KW-1185">Reference proteome</keyword>
<name>A0AAE0M910_9PEZI</name>
<organism evidence="3 4">
    <name type="scientific">Cercophora scortea</name>
    <dbReference type="NCBI Taxonomy" id="314031"/>
    <lineage>
        <taxon>Eukaryota</taxon>
        <taxon>Fungi</taxon>
        <taxon>Dikarya</taxon>
        <taxon>Ascomycota</taxon>
        <taxon>Pezizomycotina</taxon>
        <taxon>Sordariomycetes</taxon>
        <taxon>Sordariomycetidae</taxon>
        <taxon>Sordariales</taxon>
        <taxon>Lasiosphaeriaceae</taxon>
        <taxon>Cercophora</taxon>
    </lineage>
</organism>
<evidence type="ECO:0008006" key="5">
    <source>
        <dbReference type="Google" id="ProtNLM"/>
    </source>
</evidence>
<accession>A0AAE0M910</accession>
<gene>
    <name evidence="3" type="ORF">B0T19DRAFT_202036</name>
</gene>
<dbReference type="AlphaFoldDB" id="A0AAE0M910"/>
<reference evidence="3" key="1">
    <citation type="journal article" date="2023" name="Mol. Phylogenet. Evol.">
        <title>Genome-scale phylogeny and comparative genomics of the fungal order Sordariales.</title>
        <authorList>
            <person name="Hensen N."/>
            <person name="Bonometti L."/>
            <person name="Westerberg I."/>
            <person name="Brannstrom I.O."/>
            <person name="Guillou S."/>
            <person name="Cros-Aarteil S."/>
            <person name="Calhoun S."/>
            <person name="Haridas S."/>
            <person name="Kuo A."/>
            <person name="Mondo S."/>
            <person name="Pangilinan J."/>
            <person name="Riley R."/>
            <person name="LaButti K."/>
            <person name="Andreopoulos B."/>
            <person name="Lipzen A."/>
            <person name="Chen C."/>
            <person name="Yan M."/>
            <person name="Daum C."/>
            <person name="Ng V."/>
            <person name="Clum A."/>
            <person name="Steindorff A."/>
            <person name="Ohm R.A."/>
            <person name="Martin F."/>
            <person name="Silar P."/>
            <person name="Natvig D.O."/>
            <person name="Lalanne C."/>
            <person name="Gautier V."/>
            <person name="Ament-Velasquez S.L."/>
            <person name="Kruys A."/>
            <person name="Hutchinson M.I."/>
            <person name="Powell A.J."/>
            <person name="Barry K."/>
            <person name="Miller A.N."/>
            <person name="Grigoriev I.V."/>
            <person name="Debuchy R."/>
            <person name="Gladieux P."/>
            <person name="Hiltunen Thoren M."/>
            <person name="Johannesson H."/>
        </authorList>
    </citation>
    <scope>NUCLEOTIDE SEQUENCE</scope>
    <source>
        <strain evidence="3">SMH4131-1</strain>
    </source>
</reference>
<proteinExistence type="predicted"/>
<dbReference type="Proteomes" id="UP001286456">
    <property type="component" value="Unassembled WGS sequence"/>
</dbReference>
<comment type="caution">
    <text evidence="3">The sequence shown here is derived from an EMBL/GenBank/DDBJ whole genome shotgun (WGS) entry which is preliminary data.</text>
</comment>